<dbReference type="FunFam" id="2.60.40.1930:FF:000001">
    <property type="entry name" value="CD109 isoform 3"/>
    <property type="match status" value="1"/>
</dbReference>
<evidence type="ECO:0000256" key="7">
    <source>
        <dbReference type="ARBA" id="ARBA00022966"/>
    </source>
</evidence>
<dbReference type="Proteomes" id="UP000694395">
    <property type="component" value="Chromosome 24"/>
</dbReference>
<keyword evidence="3" id="KW-0964">Secreted</keyword>
<dbReference type="Gene3D" id="2.60.40.690">
    <property type="entry name" value="Alpha-macroglobulin, receptor-binding domain"/>
    <property type="match status" value="1"/>
</dbReference>
<evidence type="ECO:0000256" key="3">
    <source>
        <dbReference type="ARBA" id="ARBA00022525"/>
    </source>
</evidence>
<dbReference type="FunFam" id="2.60.40.690:FF:000002">
    <property type="entry name" value="Complement C4 isoform-A"/>
    <property type="match status" value="1"/>
</dbReference>
<feature type="compositionally biased region" description="Acidic residues" evidence="10">
    <location>
        <begin position="1395"/>
        <end position="1406"/>
    </location>
</feature>
<dbReference type="InterPro" id="IPR019742">
    <property type="entry name" value="MacrogloblnA2_CS"/>
</dbReference>
<dbReference type="InterPro" id="IPR001599">
    <property type="entry name" value="Macroglobln_a2"/>
</dbReference>
<dbReference type="InterPro" id="IPR036595">
    <property type="entry name" value="A-macroglobulin_rcpt-bd_sf"/>
</dbReference>
<dbReference type="InterPro" id="IPR009048">
    <property type="entry name" value="A-macroglobulin_rcpt-bd"/>
</dbReference>
<dbReference type="CDD" id="cd00017">
    <property type="entry name" value="ANATO"/>
    <property type="match status" value="1"/>
</dbReference>
<dbReference type="SMART" id="SM01360">
    <property type="entry name" value="A2M"/>
    <property type="match status" value="1"/>
</dbReference>
<dbReference type="Pfam" id="PF01835">
    <property type="entry name" value="MG2"/>
    <property type="match status" value="1"/>
</dbReference>
<keyword evidence="4" id="KW-0646">Protease inhibitor</keyword>
<evidence type="ECO:0000256" key="2">
    <source>
        <dbReference type="ARBA" id="ARBA00010952"/>
    </source>
</evidence>
<reference evidence="14" key="1">
    <citation type="submission" date="2020-07" db="EMBL/GenBank/DDBJ databases">
        <title>A long reads based de novo assembly of the rainbow trout Arlee double haploid line genome.</title>
        <authorList>
            <person name="Gao G."/>
            <person name="Palti Y."/>
        </authorList>
    </citation>
    <scope>NUCLEOTIDE SEQUENCE [LARGE SCALE GENOMIC DNA]</scope>
</reference>
<dbReference type="SMART" id="SM01419">
    <property type="entry name" value="Thiol-ester_cl"/>
    <property type="match status" value="1"/>
</dbReference>
<dbReference type="SUPFAM" id="SSF81296">
    <property type="entry name" value="E set domains"/>
    <property type="match status" value="1"/>
</dbReference>
<dbReference type="Gene3D" id="6.20.50.160">
    <property type="match status" value="1"/>
</dbReference>
<comment type="similarity">
    <text evidence="2">Belongs to the protease inhibitor I39 (alpha-2-macroglobulin) family.</text>
</comment>
<evidence type="ECO:0000259" key="13">
    <source>
        <dbReference type="PROSITE" id="PS50189"/>
    </source>
</evidence>
<dbReference type="SMART" id="SM00643">
    <property type="entry name" value="C345C"/>
    <property type="match status" value="1"/>
</dbReference>
<feature type="domain" description="NTR" evidence="13">
    <location>
        <begin position="1569"/>
        <end position="1702"/>
    </location>
</feature>
<reference evidence="14" key="3">
    <citation type="submission" date="2025-09" db="UniProtKB">
        <authorList>
            <consortium name="Ensembl"/>
        </authorList>
    </citation>
    <scope>IDENTIFICATION</scope>
</reference>
<dbReference type="PROSITE" id="PS01177">
    <property type="entry name" value="ANAPHYLATOXIN_1"/>
    <property type="match status" value="1"/>
</dbReference>
<dbReference type="PANTHER" id="PTHR11412:SF86">
    <property type="entry name" value="COMPLEMENT C4-A-RELATED"/>
    <property type="match status" value="1"/>
</dbReference>
<evidence type="ECO:0000256" key="9">
    <source>
        <dbReference type="ARBA" id="ARBA00023180"/>
    </source>
</evidence>
<dbReference type="SMART" id="SM01359">
    <property type="entry name" value="A2M_N_2"/>
    <property type="match status" value="1"/>
</dbReference>
<dbReference type="SMART" id="SM00104">
    <property type="entry name" value="ANATO"/>
    <property type="match status" value="1"/>
</dbReference>
<evidence type="ECO:0000313" key="14">
    <source>
        <dbReference type="Ensembl" id="ENSOMYP00000045895.2"/>
    </source>
</evidence>
<dbReference type="Pfam" id="PF01821">
    <property type="entry name" value="ANATO"/>
    <property type="match status" value="1"/>
</dbReference>
<dbReference type="InterPro" id="IPR008993">
    <property type="entry name" value="TIMP-like_OB-fold"/>
</dbReference>
<dbReference type="GO" id="GO:0004867">
    <property type="term" value="F:serine-type endopeptidase inhibitor activity"/>
    <property type="evidence" value="ECO:0007669"/>
    <property type="project" value="UniProtKB-KW"/>
</dbReference>
<dbReference type="InterPro" id="IPR011625">
    <property type="entry name" value="A2M_N_BRD"/>
</dbReference>
<evidence type="ECO:0000259" key="12">
    <source>
        <dbReference type="PROSITE" id="PS01178"/>
    </source>
</evidence>
<dbReference type="InterPro" id="IPR014756">
    <property type="entry name" value="Ig_E-set"/>
</dbReference>
<evidence type="ECO:0000256" key="5">
    <source>
        <dbReference type="ARBA" id="ARBA00022729"/>
    </source>
</evidence>
<dbReference type="SUPFAM" id="SSF47686">
    <property type="entry name" value="Anaphylotoxins (complement system)"/>
    <property type="match status" value="1"/>
</dbReference>
<dbReference type="PROSITE" id="PS01178">
    <property type="entry name" value="ANAPHYLATOXIN_2"/>
    <property type="match status" value="1"/>
</dbReference>
<protein>
    <submittedName>
        <fullName evidence="14">Complement component 4</fullName>
    </submittedName>
</protein>
<feature type="region of interest" description="Disordered" evidence="10">
    <location>
        <begin position="1395"/>
        <end position="1416"/>
    </location>
</feature>
<name>A0A8C7VTG4_ONCMY</name>
<dbReference type="CDD" id="cd02896">
    <property type="entry name" value="complement_C3_C4_C5"/>
    <property type="match status" value="1"/>
</dbReference>
<keyword evidence="9" id="KW-0325">Glycoprotein</keyword>
<dbReference type="PROSITE" id="PS50189">
    <property type="entry name" value="NTR"/>
    <property type="match status" value="1"/>
</dbReference>
<keyword evidence="15" id="KW-1185">Reference proteome</keyword>
<dbReference type="InterPro" id="IPR013783">
    <property type="entry name" value="Ig-like_fold"/>
</dbReference>
<dbReference type="PANTHER" id="PTHR11412">
    <property type="entry name" value="MACROGLOBULIN / COMPLEMENT"/>
    <property type="match status" value="1"/>
</dbReference>
<dbReference type="InterPro" id="IPR000020">
    <property type="entry name" value="Anaphylatoxin/fibulin"/>
</dbReference>
<feature type="domain" description="Anaphylatoxin-like" evidence="12">
    <location>
        <begin position="694"/>
        <end position="730"/>
    </location>
</feature>
<dbReference type="Pfam" id="PF00207">
    <property type="entry name" value="A2M"/>
    <property type="match status" value="1"/>
</dbReference>
<dbReference type="InterPro" id="IPR047565">
    <property type="entry name" value="Alpha-macroglob_thiol-ester_cl"/>
</dbReference>
<dbReference type="InterPro" id="IPR018933">
    <property type="entry name" value="Netrin_module_non-TIMP"/>
</dbReference>
<comment type="subcellular location">
    <subcellularLocation>
        <location evidence="1">Secreted</location>
    </subcellularLocation>
</comment>
<dbReference type="Gene3D" id="2.20.130.20">
    <property type="match status" value="1"/>
</dbReference>
<keyword evidence="7" id="KW-0882">Thioester bond</keyword>
<keyword evidence="6" id="KW-0722">Serine protease inhibitor</keyword>
<dbReference type="PROSITE" id="PS00477">
    <property type="entry name" value="ALPHA_2_MACROGLOBULIN"/>
    <property type="match status" value="1"/>
</dbReference>
<dbReference type="InterPro" id="IPR008930">
    <property type="entry name" value="Terpenoid_cyclase/PrenylTrfase"/>
</dbReference>
<dbReference type="FunFam" id="2.60.40.10:FF:000155">
    <property type="entry name" value="complement C3 isoform X1"/>
    <property type="match status" value="1"/>
</dbReference>
<dbReference type="Pfam" id="PF17790">
    <property type="entry name" value="MG1"/>
    <property type="match status" value="1"/>
</dbReference>
<dbReference type="Pfam" id="PF07703">
    <property type="entry name" value="A2M_BRD"/>
    <property type="match status" value="1"/>
</dbReference>
<dbReference type="Gene3D" id="2.60.120.1540">
    <property type="match status" value="1"/>
</dbReference>
<proteinExistence type="inferred from homology"/>
<accession>A0A8C7VTG4</accession>
<dbReference type="Gene3D" id="2.40.50.120">
    <property type="match status" value="1"/>
</dbReference>
<evidence type="ECO:0000256" key="1">
    <source>
        <dbReference type="ARBA" id="ARBA00004613"/>
    </source>
</evidence>
<reference evidence="14" key="2">
    <citation type="submission" date="2025-08" db="UniProtKB">
        <authorList>
            <consortium name="Ensembl"/>
        </authorList>
    </citation>
    <scope>IDENTIFICATION</scope>
</reference>
<evidence type="ECO:0000256" key="6">
    <source>
        <dbReference type="ARBA" id="ARBA00022900"/>
    </source>
</evidence>
<dbReference type="GeneTree" id="ENSGT00940000155739"/>
<dbReference type="InterPro" id="IPR002890">
    <property type="entry name" value="MG2"/>
</dbReference>
<dbReference type="Pfam" id="PF17791">
    <property type="entry name" value="MG3"/>
    <property type="match status" value="1"/>
</dbReference>
<dbReference type="Gene3D" id="1.50.10.20">
    <property type="match status" value="1"/>
</dbReference>
<evidence type="ECO:0000256" key="8">
    <source>
        <dbReference type="ARBA" id="ARBA00023157"/>
    </source>
</evidence>
<dbReference type="InterPro" id="IPR050473">
    <property type="entry name" value="A2M/Complement_sys"/>
</dbReference>
<evidence type="ECO:0000313" key="15">
    <source>
        <dbReference type="Proteomes" id="UP000694395"/>
    </source>
</evidence>
<dbReference type="Pfam" id="PF07678">
    <property type="entry name" value="TED_complement"/>
    <property type="match status" value="1"/>
</dbReference>
<dbReference type="InterPro" id="IPR001134">
    <property type="entry name" value="Netrin_domain"/>
</dbReference>
<dbReference type="FunFam" id="2.60.40.1940:FF:000001">
    <property type="entry name" value="Complement component C3"/>
    <property type="match status" value="1"/>
</dbReference>
<feature type="chain" id="PRO_5035440239" evidence="11">
    <location>
        <begin position="18"/>
        <end position="1785"/>
    </location>
</feature>
<dbReference type="InterPro" id="IPR011626">
    <property type="entry name" value="Alpha-macroglobulin_TED"/>
</dbReference>
<dbReference type="GO" id="GO:0006956">
    <property type="term" value="P:complement activation"/>
    <property type="evidence" value="ECO:0007669"/>
    <property type="project" value="TreeGrafter"/>
</dbReference>
<dbReference type="Gene3D" id="2.60.40.1930">
    <property type="match status" value="3"/>
</dbReference>
<keyword evidence="8" id="KW-1015">Disulfide bond</keyword>
<dbReference type="FunFam" id="2.40.50.120:FF:000013">
    <property type="entry name" value="Complement C3"/>
    <property type="match status" value="1"/>
</dbReference>
<dbReference type="Pfam" id="PF01759">
    <property type="entry name" value="NTR"/>
    <property type="match status" value="1"/>
</dbReference>
<keyword evidence="5 11" id="KW-0732">Signal</keyword>
<dbReference type="InterPro" id="IPR018081">
    <property type="entry name" value="Anaphylatoxin_comp_syst"/>
</dbReference>
<dbReference type="InterPro" id="IPR041425">
    <property type="entry name" value="C3/4/5_MG1"/>
</dbReference>
<feature type="signal peptide" evidence="11">
    <location>
        <begin position="1"/>
        <end position="17"/>
    </location>
</feature>
<dbReference type="GO" id="GO:0005615">
    <property type="term" value="C:extracellular space"/>
    <property type="evidence" value="ECO:0007669"/>
    <property type="project" value="InterPro"/>
</dbReference>
<dbReference type="Pfam" id="PF07677">
    <property type="entry name" value="A2M_recep"/>
    <property type="match status" value="1"/>
</dbReference>
<evidence type="ECO:0000256" key="11">
    <source>
        <dbReference type="SAM" id="SignalP"/>
    </source>
</evidence>
<dbReference type="InterPro" id="IPR041555">
    <property type="entry name" value="MG3"/>
</dbReference>
<dbReference type="SUPFAM" id="SSF50242">
    <property type="entry name" value="TIMP-like"/>
    <property type="match status" value="1"/>
</dbReference>
<dbReference type="GO" id="GO:0007399">
    <property type="term" value="P:nervous system development"/>
    <property type="evidence" value="ECO:0007669"/>
    <property type="project" value="UniProtKB-ARBA"/>
</dbReference>
<dbReference type="Gene3D" id="2.60.40.1940">
    <property type="match status" value="1"/>
</dbReference>
<dbReference type="Gene3D" id="1.20.91.20">
    <property type="entry name" value="Anaphylotoxins (complement system)"/>
    <property type="match status" value="1"/>
</dbReference>
<dbReference type="SUPFAM" id="SSF48239">
    <property type="entry name" value="Terpenoid cyclases/Protein prenyltransferases"/>
    <property type="match status" value="1"/>
</dbReference>
<organism evidence="14 15">
    <name type="scientific">Oncorhynchus mykiss</name>
    <name type="common">Rainbow trout</name>
    <name type="synonym">Salmo gairdneri</name>
    <dbReference type="NCBI Taxonomy" id="8022"/>
    <lineage>
        <taxon>Eukaryota</taxon>
        <taxon>Metazoa</taxon>
        <taxon>Chordata</taxon>
        <taxon>Craniata</taxon>
        <taxon>Vertebrata</taxon>
        <taxon>Euteleostomi</taxon>
        <taxon>Actinopterygii</taxon>
        <taxon>Neopterygii</taxon>
        <taxon>Teleostei</taxon>
        <taxon>Protacanthopterygii</taxon>
        <taxon>Salmoniformes</taxon>
        <taxon>Salmonidae</taxon>
        <taxon>Salmoninae</taxon>
        <taxon>Oncorhynchus</taxon>
    </lineage>
</organism>
<sequence>MRNTLLLIMSALTAVSGQRPTCLITAPNIVHLGVEETVTVQLQGAIKPTQYTLYFLYQTANNKVLSEKKHVTLNEANGYQAVVKMRVIPSLYEEAIKSIRKRKKIVPFIQLATETNDDFLPKKKTILLSTKKGYVFIQTDKPIYNPGENVNFRVFTLDNYLLPVDESINVKIFNSKGLLVYNQVLHSSKLLQRNIMIPDVETAGHWKIVAAFTNYPMSNSSVEFEVKEYVLPMFEVKIAALKPYYLLTEDSFQFNVSARYTYGKGVNGIAYVRFGLINQEGKRTHLPGLENKTSIQDGVASITLPTEDLRGKAGKQSIPHMEGCNLYIAVTALETASGDLEEAESTSVKIVTSPYIIDMSKTKEYFTPGGKFSILATTTHPDGSPAPDLRMRASVSVTSVEGTQSVKMEGSGNSKGEAVLAFEVPKLATSIDIKMFAEGAEEEVIVGDAKMTVSAVQSEGNSYLSVEIEHVTLEPGGTMTVTLRDITPPGTPRPAYIYYMVLSKGRVVQMNRVQRTELTTFSLPYSLDLVPSFRLVAYYFTQAPEKTTIVADSVWADAKDICKGQIEILPFKEHKPADLVTVVVRTDQGDKVALAAVDTAVYILNKNNKLTPEKMFAYMNSYDLACSMGGGRNSQSVLQDAGLAFITNCGDTEGQVRKDYSCNDKSKRRKRALNHHQAFSDIINRYQEPVEKRCCHDGARLNSLGLSCESRHSKTIHKSAPCRTAFLKCCRDATMLRRNITKIKNTYSLAKTSDDIGEEEEAIDEVSVHLRSYFPQTWMWGIVDVGPSGLVRHSVAVPDSITTWEVQAVGISKTKGFCIAEPKPLVVFQDFFVSLRLPYSVKRNEQLQMKAVVFNYRTDCMEVTVELAWVEGLCSAGGDRGDKQVVTVPGNSAVPVYFTVVPLVIGNIPIHVDAYTKTARDQIKKDLKVTGEGELVSIQQEYNIDGKAAKSIELEIPLPPNAVPGLESDTYISVKGGVMGESVENCLNLDGVDQLISLPKGCAEQTMVTMSPAIHAMRYLDATGQWVDLKAERRDEAQAMIQTGYGRILTFKKTDGSYGAFLSTPSSVWLTAFIAKELSQCRDVISVEDSYIQQSISYLVSKQLSSGGFTDPNPLYDRTMQGGVGGFEGEVSLTAFVLIAMNHAVALYPEGKGSEMRQAMEKAKAYLESKLDSLQRPFSVAITSYALSLTSPGGDSASMAQTKLRALAHSDNEADTCHWEASDDLRLSGETRANQVPQAQAISVETTAYALLQTVAEGDMTYATCIARWLTEQRQYGGGFRSTQDTVVALEALAKYSIKDNDVQDLDLNVEMCYQNGNKQRVHLTKRNALTLSAFQVNQGSQITINTEGKGNGTLSVVQTYRTLERMDLFCGFYSLNVSVEGEVKYRKKADDGPELDDYYNYESDGDGNPSDEPMSRMEWFDLRTRRKRHTPQEEEREKSLVYTVCVGLTSGNSTGMVIVDISLLSGLKPNMQDLEENVKGTEKYIDHYDIAPNKVFLYFAEITEEPQCVAFRAKQISPMGLVQPAAAVVFDYYNPERRCTVFYSSPQKSNMISKICQDNMCSCAEGGCPKKKVTYSKAMEKETRRSFACFSPIVNYVYVVKFVNSSDDGVFQHYTTLLTKILQTGKDVMQTGAVRDMIKRKACDEFDMKTDSNYLIMGRDGTISDTTDHSGKPVYVLDNEMWLEEIPEERKCKATKNRKACNMLKDFMKQYEVAVNLEAVVARVSHSHVSIRCERQALWTIERVCCGVDVGQERPGTIKHLQDNTKTRSGSAVLIISYIIFDLT</sequence>
<dbReference type="SUPFAM" id="SSF49410">
    <property type="entry name" value="Alpha-macroglobulin receptor domain"/>
    <property type="match status" value="1"/>
</dbReference>
<dbReference type="Gene3D" id="2.60.40.10">
    <property type="entry name" value="Immunoglobulins"/>
    <property type="match status" value="2"/>
</dbReference>
<evidence type="ECO:0000256" key="4">
    <source>
        <dbReference type="ARBA" id="ARBA00022690"/>
    </source>
</evidence>
<evidence type="ECO:0000256" key="10">
    <source>
        <dbReference type="SAM" id="MobiDB-lite"/>
    </source>
</evidence>
<dbReference type="FunFam" id="6.20.50.160:FF:000001">
    <property type="entry name" value="Complement component 4"/>
    <property type="match status" value="1"/>
</dbReference>
<dbReference type="SMART" id="SM01361">
    <property type="entry name" value="A2M_recep"/>
    <property type="match status" value="1"/>
</dbReference>
<dbReference type="Ensembl" id="ENSOMYT00000049946.2">
    <property type="protein sequence ID" value="ENSOMYP00000045895.2"/>
    <property type="gene ID" value="ENSOMYG00000020906.2"/>
</dbReference>